<dbReference type="GO" id="GO:0000160">
    <property type="term" value="P:phosphorelay signal transduction system"/>
    <property type="evidence" value="ECO:0007669"/>
    <property type="project" value="InterPro"/>
</dbReference>
<dbReference type="Gene3D" id="3.40.50.2300">
    <property type="match status" value="1"/>
</dbReference>
<evidence type="ECO:0000256" key="1">
    <source>
        <dbReference type="ARBA" id="ARBA00022553"/>
    </source>
</evidence>
<dbReference type="SMART" id="SM00448">
    <property type="entry name" value="REC"/>
    <property type="match status" value="1"/>
</dbReference>
<feature type="domain" description="Response regulatory" evidence="2">
    <location>
        <begin position="5"/>
        <end position="118"/>
    </location>
</feature>
<keyword evidence="1" id="KW-0597">Phosphoprotein</keyword>
<dbReference type="PANTHER" id="PTHR44591">
    <property type="entry name" value="STRESS RESPONSE REGULATOR PROTEIN 1"/>
    <property type="match status" value="1"/>
</dbReference>
<dbReference type="CDD" id="cd00156">
    <property type="entry name" value="REC"/>
    <property type="match status" value="1"/>
</dbReference>
<dbReference type="Pfam" id="PF00072">
    <property type="entry name" value="Response_reg"/>
    <property type="match status" value="1"/>
</dbReference>
<dbReference type="EMBL" id="BLAB01000001">
    <property type="protein sequence ID" value="GER94729.1"/>
    <property type="molecule type" value="Genomic_DNA"/>
</dbReference>
<name>A0A5J4L9J3_9ZZZZ</name>
<gene>
    <name evidence="3" type="ORF">A45J_2493</name>
</gene>
<evidence type="ECO:0000313" key="3">
    <source>
        <dbReference type="EMBL" id="GER94729.1"/>
    </source>
</evidence>
<dbReference type="AlphaFoldDB" id="A0A5J4L9J3"/>
<protein>
    <submittedName>
        <fullName evidence="3">Response regulator</fullName>
    </submittedName>
</protein>
<accession>A0A5J4L9J3</accession>
<dbReference type="InterPro" id="IPR050595">
    <property type="entry name" value="Bact_response_regulator"/>
</dbReference>
<organism evidence="3">
    <name type="scientific">hot springs metagenome</name>
    <dbReference type="NCBI Taxonomy" id="433727"/>
    <lineage>
        <taxon>unclassified sequences</taxon>
        <taxon>metagenomes</taxon>
        <taxon>ecological metagenomes</taxon>
    </lineage>
</organism>
<comment type="caution">
    <text evidence="3">The sequence shown here is derived from an EMBL/GenBank/DDBJ whole genome shotgun (WGS) entry which is preliminary data.</text>
</comment>
<dbReference type="InterPro" id="IPR011006">
    <property type="entry name" value="CheY-like_superfamily"/>
</dbReference>
<evidence type="ECO:0000259" key="2">
    <source>
        <dbReference type="PROSITE" id="PS50110"/>
    </source>
</evidence>
<reference evidence="3" key="1">
    <citation type="submission" date="2019-10" db="EMBL/GenBank/DDBJ databases">
        <title>Metagenomic sequencing of thiosulfate-disproportionating enrichment culture.</title>
        <authorList>
            <person name="Umezawa K."/>
            <person name="Kojima H."/>
            <person name="Fukui M."/>
        </authorList>
    </citation>
    <scope>NUCLEOTIDE SEQUENCE</scope>
    <source>
        <strain evidence="3">45J</strain>
    </source>
</reference>
<proteinExistence type="predicted"/>
<dbReference type="InterPro" id="IPR001789">
    <property type="entry name" value="Sig_transdc_resp-reg_receiver"/>
</dbReference>
<dbReference type="PROSITE" id="PS50110">
    <property type="entry name" value="RESPONSE_REGULATORY"/>
    <property type="match status" value="1"/>
</dbReference>
<dbReference type="SUPFAM" id="SSF52172">
    <property type="entry name" value="CheY-like"/>
    <property type="match status" value="1"/>
</dbReference>
<dbReference type="PANTHER" id="PTHR44591:SF3">
    <property type="entry name" value="RESPONSE REGULATORY DOMAIN-CONTAINING PROTEIN"/>
    <property type="match status" value="1"/>
</dbReference>
<sequence length="119" mass="13705">MKEIKILIIDDEPIITYSLQRYLSDKGYDVTAVTEGNKALSLLDTEDFDILLTDLKMQPVSGLEIISNLKKKNFKGRIIIMTAFCREHADEIENLKVDAILEKPFELQYLLDKIKELSK</sequence>